<accession>A0A6M3XFD5</accession>
<proteinExistence type="predicted"/>
<protein>
    <submittedName>
        <fullName evidence="2">Uncharacterized protein</fullName>
    </submittedName>
</protein>
<keyword evidence="1" id="KW-1133">Transmembrane helix</keyword>
<feature type="transmembrane region" description="Helical" evidence="1">
    <location>
        <begin position="72"/>
        <end position="92"/>
    </location>
</feature>
<keyword evidence="1" id="KW-0812">Transmembrane</keyword>
<dbReference type="AlphaFoldDB" id="A0A6M3XFD5"/>
<sequence length="96" mass="11148">MSENSIKERITRSEERISEIYSSLKEIKENCKIIIINIEKLENHVNEEIKSINKRISDQEEIIIGFKITQKVLIFLAGVLTTGFIGLLFDLIRRSL</sequence>
<organism evidence="2">
    <name type="scientific">viral metagenome</name>
    <dbReference type="NCBI Taxonomy" id="1070528"/>
    <lineage>
        <taxon>unclassified sequences</taxon>
        <taxon>metagenomes</taxon>
        <taxon>organismal metagenomes</taxon>
    </lineage>
</organism>
<reference evidence="2" key="1">
    <citation type="submission" date="2020-03" db="EMBL/GenBank/DDBJ databases">
        <title>The deep terrestrial virosphere.</title>
        <authorList>
            <person name="Holmfeldt K."/>
            <person name="Nilsson E."/>
            <person name="Simone D."/>
            <person name="Lopez-Fernandez M."/>
            <person name="Wu X."/>
            <person name="de Brujin I."/>
            <person name="Lundin D."/>
            <person name="Andersson A."/>
            <person name="Bertilsson S."/>
            <person name="Dopson M."/>
        </authorList>
    </citation>
    <scope>NUCLEOTIDE SEQUENCE</scope>
    <source>
        <strain evidence="2">TM448B00540</strain>
    </source>
</reference>
<evidence type="ECO:0000313" key="2">
    <source>
        <dbReference type="EMBL" id="QJH95833.1"/>
    </source>
</evidence>
<gene>
    <name evidence="2" type="ORF">TM448B00540_0023</name>
</gene>
<keyword evidence="1" id="KW-0472">Membrane</keyword>
<dbReference type="EMBL" id="MT144630">
    <property type="protein sequence ID" value="QJH95833.1"/>
    <property type="molecule type" value="Genomic_DNA"/>
</dbReference>
<evidence type="ECO:0000256" key="1">
    <source>
        <dbReference type="SAM" id="Phobius"/>
    </source>
</evidence>
<name>A0A6M3XFD5_9ZZZZ</name>